<feature type="transmembrane region" description="Helical" evidence="9">
    <location>
        <begin position="281"/>
        <end position="304"/>
    </location>
</feature>
<feature type="domain" description="ABC transmembrane type-1" evidence="11">
    <location>
        <begin position="72"/>
        <end position="300"/>
    </location>
</feature>
<keyword evidence="13" id="KW-1185">Reference proteome</keyword>
<accession>E1RG73</accession>
<dbReference type="AlphaFoldDB" id="E1RG73"/>
<dbReference type="GO" id="GO:0006817">
    <property type="term" value="P:phosphate ion transport"/>
    <property type="evidence" value="ECO:0007669"/>
    <property type="project" value="UniProtKB-KW"/>
</dbReference>
<dbReference type="SUPFAM" id="SSF161098">
    <property type="entry name" value="MetI-like"/>
    <property type="match status" value="1"/>
</dbReference>
<evidence type="ECO:0000256" key="4">
    <source>
        <dbReference type="ARBA" id="ARBA00022475"/>
    </source>
</evidence>
<dbReference type="GeneID" id="9745137"/>
<feature type="transmembrane region" description="Helical" evidence="9">
    <location>
        <begin position="67"/>
        <end position="100"/>
    </location>
</feature>
<proteinExistence type="inferred from homology"/>
<keyword evidence="8 9" id="KW-0472">Membrane</keyword>
<keyword evidence="6 9" id="KW-0812">Transmembrane</keyword>
<dbReference type="Proteomes" id="UP000006565">
    <property type="component" value="Chromosome"/>
</dbReference>
<feature type="transmembrane region" description="Helical" evidence="9">
    <location>
        <begin position="164"/>
        <end position="183"/>
    </location>
</feature>
<reference evidence="12 13" key="1">
    <citation type="journal article" date="2010" name="Stand. Genomic Sci.">
        <title>Complete genome sequence of Methanoplanus petrolearius type strain (SEBR 4847).</title>
        <authorList>
            <person name="Brambilla E."/>
            <person name="Djao O.D."/>
            <person name="Daligault H."/>
            <person name="Lapidus A."/>
            <person name="Lucas S."/>
            <person name="Hammon N."/>
            <person name="Nolan M."/>
            <person name="Tice H."/>
            <person name="Cheng J.F."/>
            <person name="Han C."/>
            <person name="Tapia R."/>
            <person name="Goodwin L."/>
            <person name="Pitluck S."/>
            <person name="Liolios K."/>
            <person name="Ivanova N."/>
            <person name="Mavromatis K."/>
            <person name="Mikhailova N."/>
            <person name="Pati A."/>
            <person name="Chen A."/>
            <person name="Palaniappan K."/>
            <person name="Land M."/>
            <person name="Hauser L."/>
            <person name="Chang Y.J."/>
            <person name="Jeffries C.D."/>
            <person name="Rohde M."/>
            <person name="Spring S."/>
            <person name="Sikorski J."/>
            <person name="Goker M."/>
            <person name="Woyke T."/>
            <person name="Bristow J."/>
            <person name="Eisen J.A."/>
            <person name="Markowitz V."/>
            <person name="Hugenholtz P."/>
            <person name="Kyrpides N.C."/>
            <person name="Klenk H.P."/>
        </authorList>
    </citation>
    <scope>NUCLEOTIDE SEQUENCE [LARGE SCALE GENOMIC DNA]</scope>
    <source>
        <strain evidence="13">DSM 11571 / OCM 486 / SEBR 4847</strain>
    </source>
</reference>
<comment type="similarity">
    <text evidence="2 10">Belongs to the binding-protein-dependent transport system permease family. CysTW subfamily.</text>
</comment>
<protein>
    <recommendedName>
        <fullName evidence="10">Phosphate transport system permease protein</fullName>
    </recommendedName>
</protein>
<evidence type="ECO:0000256" key="8">
    <source>
        <dbReference type="ARBA" id="ARBA00023136"/>
    </source>
</evidence>
<keyword evidence="5 10" id="KW-0592">Phosphate transport</keyword>
<keyword evidence="3 9" id="KW-0813">Transport</keyword>
<organism evidence="12 13">
    <name type="scientific">Methanolacinia petrolearia (strain DSM 11571 / OCM 486 / SEBR 4847)</name>
    <name type="common">Methanoplanus petrolearius</name>
    <dbReference type="NCBI Taxonomy" id="679926"/>
    <lineage>
        <taxon>Archaea</taxon>
        <taxon>Methanobacteriati</taxon>
        <taxon>Methanobacteriota</taxon>
        <taxon>Stenosarchaea group</taxon>
        <taxon>Methanomicrobia</taxon>
        <taxon>Methanomicrobiales</taxon>
        <taxon>Methanomicrobiaceae</taxon>
        <taxon>Methanolacinia</taxon>
    </lineage>
</organism>
<feature type="transmembrane region" description="Helical" evidence="9">
    <location>
        <begin position="213"/>
        <end position="234"/>
    </location>
</feature>
<dbReference type="InterPro" id="IPR035906">
    <property type="entry name" value="MetI-like_sf"/>
</dbReference>
<evidence type="ECO:0000256" key="10">
    <source>
        <dbReference type="RuleBase" id="RU363054"/>
    </source>
</evidence>
<dbReference type="PANTHER" id="PTHR30425">
    <property type="entry name" value="PHOSPHATE TRANSPORT SYSTEM PERMEASE PROTEIN PST"/>
    <property type="match status" value="1"/>
</dbReference>
<name>E1RG73_METP4</name>
<dbReference type="STRING" id="679926.Mpet_2644"/>
<dbReference type="eggNOG" id="arCOG00167">
    <property type="taxonomic scope" value="Archaea"/>
</dbReference>
<dbReference type="InterPro" id="IPR051124">
    <property type="entry name" value="Phosphate_Transport_Permease"/>
</dbReference>
<dbReference type="RefSeq" id="WP_013330560.1">
    <property type="nucleotide sequence ID" value="NC_014507.1"/>
</dbReference>
<dbReference type="GO" id="GO:0005315">
    <property type="term" value="F:phosphate transmembrane transporter activity"/>
    <property type="evidence" value="ECO:0007669"/>
    <property type="project" value="InterPro"/>
</dbReference>
<comment type="subcellular location">
    <subcellularLocation>
        <location evidence="1 9">Cell membrane</location>
        <topology evidence="1 9">Multi-pass membrane protein</topology>
    </subcellularLocation>
</comment>
<dbReference type="InterPro" id="IPR000515">
    <property type="entry name" value="MetI-like"/>
</dbReference>
<evidence type="ECO:0000256" key="6">
    <source>
        <dbReference type="ARBA" id="ARBA00022692"/>
    </source>
</evidence>
<gene>
    <name evidence="12" type="ordered locus">Mpet_2644</name>
</gene>
<keyword evidence="4 10" id="KW-1003">Cell membrane</keyword>
<dbReference type="Gene3D" id="1.10.3720.10">
    <property type="entry name" value="MetI-like"/>
    <property type="match status" value="1"/>
</dbReference>
<keyword evidence="7 9" id="KW-1133">Transmembrane helix</keyword>
<dbReference type="OrthoDB" id="338493at2157"/>
<feature type="transmembrane region" description="Helical" evidence="9">
    <location>
        <begin position="112"/>
        <end position="132"/>
    </location>
</feature>
<dbReference type="CDD" id="cd06261">
    <property type="entry name" value="TM_PBP2"/>
    <property type="match status" value="1"/>
</dbReference>
<evidence type="ECO:0000256" key="2">
    <source>
        <dbReference type="ARBA" id="ARBA00007069"/>
    </source>
</evidence>
<evidence type="ECO:0000256" key="1">
    <source>
        <dbReference type="ARBA" id="ARBA00004651"/>
    </source>
</evidence>
<evidence type="ECO:0000313" key="13">
    <source>
        <dbReference type="Proteomes" id="UP000006565"/>
    </source>
</evidence>
<evidence type="ECO:0000259" key="11">
    <source>
        <dbReference type="PROSITE" id="PS50928"/>
    </source>
</evidence>
<dbReference type="InterPro" id="IPR011864">
    <property type="entry name" value="Phosphate_PstC"/>
</dbReference>
<evidence type="ECO:0000256" key="7">
    <source>
        <dbReference type="ARBA" id="ARBA00022989"/>
    </source>
</evidence>
<evidence type="ECO:0000256" key="3">
    <source>
        <dbReference type="ARBA" id="ARBA00022448"/>
    </source>
</evidence>
<dbReference type="KEGG" id="mpi:Mpet_2644"/>
<dbReference type="GO" id="GO:0005886">
    <property type="term" value="C:plasma membrane"/>
    <property type="evidence" value="ECO:0007669"/>
    <property type="project" value="UniProtKB-SubCell"/>
</dbReference>
<comment type="function">
    <text evidence="10">Part of the binding-protein-dependent transport system for phosphate; probably responsible for the translocation of the substrate across the membrane.</text>
</comment>
<dbReference type="EMBL" id="CP002117">
    <property type="protein sequence ID" value="ADN37387.1"/>
    <property type="molecule type" value="Genomic_DNA"/>
</dbReference>
<dbReference type="NCBIfam" id="TIGR02138">
    <property type="entry name" value="phosphate_pstC"/>
    <property type="match status" value="1"/>
</dbReference>
<evidence type="ECO:0000256" key="9">
    <source>
        <dbReference type="RuleBase" id="RU363032"/>
    </source>
</evidence>
<feature type="transmembrane region" description="Helical" evidence="9">
    <location>
        <begin position="20"/>
        <end position="47"/>
    </location>
</feature>
<sequence length="314" mass="34667">MKGIYDIKEHIPADRPGRLFLLAAIISISSVILIFIFLFVTASPVLLKEGTEFITGTEWNYQTGEYGILLLIAGTIVLTAVTMAIAVPLSIFTAIFLAEWSPRWLTGVLRPPIEMLVGIPSVVYGIFGFFVLENIFQDFVDPFIDSTLGFIWIFKDVNPNSGTSILLASTVLSIMILPTVTALSQEALETVPRDYRHASLALGATKWETIKKIIIPAAMPGIITAFILGLMRAIGETMAVVMLMGNSLHFPTSILDTGYAMTSKILNDIGYYISFDEPKSALFAIGVVIFLMEFIFVALARFVGYRFTIDRRES</sequence>
<dbReference type="PROSITE" id="PS50928">
    <property type="entry name" value="ABC_TM1"/>
    <property type="match status" value="1"/>
</dbReference>
<evidence type="ECO:0000313" key="12">
    <source>
        <dbReference type="EMBL" id="ADN37387.1"/>
    </source>
</evidence>
<dbReference type="HOGENOM" id="CLU_033621_1_0_2"/>
<dbReference type="PANTHER" id="PTHR30425:SF1">
    <property type="entry name" value="PHOSPHATE TRANSPORT SYSTEM PERMEASE PROTEIN PSTC"/>
    <property type="match status" value="1"/>
</dbReference>
<evidence type="ECO:0000256" key="5">
    <source>
        <dbReference type="ARBA" id="ARBA00022592"/>
    </source>
</evidence>
<dbReference type="Pfam" id="PF00528">
    <property type="entry name" value="BPD_transp_1"/>
    <property type="match status" value="1"/>
</dbReference>